<evidence type="ECO:0008006" key="4">
    <source>
        <dbReference type="Google" id="ProtNLM"/>
    </source>
</evidence>
<comment type="caution">
    <text evidence="2">The sequence shown here is derived from an EMBL/GenBank/DDBJ whole genome shotgun (WGS) entry which is preliminary data.</text>
</comment>
<dbReference type="Proteomes" id="UP000554342">
    <property type="component" value="Unassembled WGS sequence"/>
</dbReference>
<dbReference type="InterPro" id="IPR001969">
    <property type="entry name" value="Aspartic_peptidase_AS"/>
</dbReference>
<dbReference type="EMBL" id="JACIJI010000003">
    <property type="protein sequence ID" value="MBB5719033.1"/>
    <property type="molecule type" value="Genomic_DNA"/>
</dbReference>
<evidence type="ECO:0000256" key="1">
    <source>
        <dbReference type="SAM" id="SignalP"/>
    </source>
</evidence>
<reference evidence="2 3" key="1">
    <citation type="submission" date="2020-08" db="EMBL/GenBank/DDBJ databases">
        <title>Genomic Encyclopedia of Type Strains, Phase IV (KMG-IV): sequencing the most valuable type-strain genomes for metagenomic binning, comparative biology and taxonomic classification.</title>
        <authorList>
            <person name="Goeker M."/>
        </authorList>
    </citation>
    <scope>NUCLEOTIDE SEQUENCE [LARGE SCALE GENOMIC DNA]</scope>
    <source>
        <strain evidence="2 3">DSM 27203</strain>
    </source>
</reference>
<accession>A0A840YZF7</accession>
<dbReference type="SUPFAM" id="SSF50630">
    <property type="entry name" value="Acid proteases"/>
    <property type="match status" value="1"/>
</dbReference>
<evidence type="ECO:0000313" key="3">
    <source>
        <dbReference type="Proteomes" id="UP000554342"/>
    </source>
</evidence>
<dbReference type="Gene3D" id="2.40.70.10">
    <property type="entry name" value="Acid Proteases"/>
    <property type="match status" value="2"/>
</dbReference>
<name>A0A840YZF7_9SPHN</name>
<dbReference type="InterPro" id="IPR021109">
    <property type="entry name" value="Peptidase_aspartic_dom_sf"/>
</dbReference>
<keyword evidence="3" id="KW-1185">Reference proteome</keyword>
<keyword evidence="1" id="KW-0732">Signal</keyword>
<gene>
    <name evidence="2" type="ORF">FHR23_001971</name>
</gene>
<dbReference type="Pfam" id="PF13975">
    <property type="entry name" value="gag-asp_proteas"/>
    <property type="match status" value="1"/>
</dbReference>
<dbReference type="PROSITE" id="PS00141">
    <property type="entry name" value="ASP_PROTEASE"/>
    <property type="match status" value="1"/>
</dbReference>
<evidence type="ECO:0000313" key="2">
    <source>
        <dbReference type="EMBL" id="MBB5719033.1"/>
    </source>
</evidence>
<organism evidence="2 3">
    <name type="scientific">Stakelama sediminis</name>
    <dbReference type="NCBI Taxonomy" id="463200"/>
    <lineage>
        <taxon>Bacteria</taxon>
        <taxon>Pseudomonadati</taxon>
        <taxon>Pseudomonadota</taxon>
        <taxon>Alphaproteobacteria</taxon>
        <taxon>Sphingomonadales</taxon>
        <taxon>Sphingomonadaceae</taxon>
        <taxon>Stakelama</taxon>
    </lineage>
</organism>
<dbReference type="GO" id="GO:0004190">
    <property type="term" value="F:aspartic-type endopeptidase activity"/>
    <property type="evidence" value="ECO:0007669"/>
    <property type="project" value="InterPro"/>
</dbReference>
<proteinExistence type="predicted"/>
<feature type="signal peptide" evidence="1">
    <location>
        <begin position="1"/>
        <end position="19"/>
    </location>
</feature>
<dbReference type="SUPFAM" id="SSF50156">
    <property type="entry name" value="PDZ domain-like"/>
    <property type="match status" value="1"/>
</dbReference>
<dbReference type="AlphaFoldDB" id="A0A840YZF7"/>
<dbReference type="InterPro" id="IPR036034">
    <property type="entry name" value="PDZ_sf"/>
</dbReference>
<feature type="chain" id="PRO_5032415097" description="PDZ domain-containing protein" evidence="1">
    <location>
        <begin position="20"/>
        <end position="388"/>
    </location>
</feature>
<dbReference type="RefSeq" id="WP_184003409.1">
    <property type="nucleotide sequence ID" value="NZ_BAABIF010000002.1"/>
</dbReference>
<protein>
    <recommendedName>
        <fullName evidence="4">PDZ domain-containing protein</fullName>
    </recommendedName>
</protein>
<sequence length="388" mass="41166">MARLFLLFGLLLAWTPLHAEPARLKLAGDAAEQWVPFTLTPGNQIRFHLKINGRDAVAILDTGVSVSVVSSSFARSAGMRISARADADAVGGTVAIGWASPRSIHVGALKRTGGRIAVAQLTAMATGSKAPVDALIGADLLSCCALDIEYDRHRFRLLPSGTMPFTGASAPLHQVAGSKLYLTRLTLHGQRIQPVLVDTGDGGAITISKAAWMRTGMNSKRITTSVSYGLGGPIEMQLTVVPELHVANLTAKHVELRIEGADSFSEKTGLAGRIGTAFLQGYRVLLDPRAGHMVFQPGALADQQPIRSTSGLLVGLDRDRLRVLHVMANSPAAHTGWQDGDTICRVDGQPVASGDSSDTRWSAGPPGEVVHLGMCDGSRRTLKLADFY</sequence>
<dbReference type="Gene3D" id="2.30.42.10">
    <property type="match status" value="1"/>
</dbReference>
<dbReference type="GO" id="GO:0006508">
    <property type="term" value="P:proteolysis"/>
    <property type="evidence" value="ECO:0007669"/>
    <property type="project" value="InterPro"/>
</dbReference>